<name>A0A8S3D2M3_9BILA</name>
<accession>A0A8S3D2M3</accession>
<feature type="non-terminal residue" evidence="1">
    <location>
        <position position="1"/>
    </location>
</feature>
<reference evidence="1" key="1">
    <citation type="submission" date="2021-02" db="EMBL/GenBank/DDBJ databases">
        <authorList>
            <person name="Nowell W R."/>
        </authorList>
    </citation>
    <scope>NUCLEOTIDE SEQUENCE</scope>
</reference>
<comment type="caution">
    <text evidence="1">The sequence shown here is derived from an EMBL/GenBank/DDBJ whole genome shotgun (WGS) entry which is preliminary data.</text>
</comment>
<gene>
    <name evidence="1" type="ORF">SMN809_LOCUS53065</name>
</gene>
<sequence length="63" mass="7396">QQLNYDNNDIKFDINVYGGELPNSHHLQVSNSQFQTQHYYDLNNNNYANNNVNVFYQSPQTLS</sequence>
<organism evidence="1 2">
    <name type="scientific">Rotaria magnacalcarata</name>
    <dbReference type="NCBI Taxonomy" id="392030"/>
    <lineage>
        <taxon>Eukaryota</taxon>
        <taxon>Metazoa</taxon>
        <taxon>Spiralia</taxon>
        <taxon>Gnathifera</taxon>
        <taxon>Rotifera</taxon>
        <taxon>Eurotatoria</taxon>
        <taxon>Bdelloidea</taxon>
        <taxon>Philodinida</taxon>
        <taxon>Philodinidae</taxon>
        <taxon>Rotaria</taxon>
    </lineage>
</organism>
<protein>
    <submittedName>
        <fullName evidence="1">Uncharacterized protein</fullName>
    </submittedName>
</protein>
<evidence type="ECO:0000313" key="2">
    <source>
        <dbReference type="Proteomes" id="UP000676336"/>
    </source>
</evidence>
<evidence type="ECO:0000313" key="1">
    <source>
        <dbReference type="EMBL" id="CAF4928402.1"/>
    </source>
</evidence>
<dbReference type="AlphaFoldDB" id="A0A8S3D2M3"/>
<dbReference type="Proteomes" id="UP000676336">
    <property type="component" value="Unassembled WGS sequence"/>
</dbReference>
<feature type="non-terminal residue" evidence="1">
    <location>
        <position position="63"/>
    </location>
</feature>
<proteinExistence type="predicted"/>
<dbReference type="EMBL" id="CAJOBI010181555">
    <property type="protein sequence ID" value="CAF4928402.1"/>
    <property type="molecule type" value="Genomic_DNA"/>
</dbReference>